<accession>A0A246JST4</accession>
<evidence type="ECO:0008006" key="3">
    <source>
        <dbReference type="Google" id="ProtNLM"/>
    </source>
</evidence>
<dbReference type="AlphaFoldDB" id="A0A246JST4"/>
<dbReference type="EMBL" id="NISK01000003">
    <property type="protein sequence ID" value="OWQ96070.1"/>
    <property type="molecule type" value="Genomic_DNA"/>
</dbReference>
<organism evidence="1 2">
    <name type="scientific">Sphingopyxis bauzanensis</name>
    <dbReference type="NCBI Taxonomy" id="651663"/>
    <lineage>
        <taxon>Bacteria</taxon>
        <taxon>Pseudomonadati</taxon>
        <taxon>Pseudomonadota</taxon>
        <taxon>Alphaproteobacteria</taxon>
        <taxon>Sphingomonadales</taxon>
        <taxon>Sphingomonadaceae</taxon>
        <taxon>Sphingopyxis</taxon>
    </lineage>
</organism>
<comment type="caution">
    <text evidence="1">The sequence shown here is derived from an EMBL/GenBank/DDBJ whole genome shotgun (WGS) entry which is preliminary data.</text>
</comment>
<evidence type="ECO:0000313" key="1">
    <source>
        <dbReference type="EMBL" id="OWQ96070.1"/>
    </source>
</evidence>
<proteinExistence type="predicted"/>
<protein>
    <recommendedName>
        <fullName evidence="3">CopG family transcriptional regulator</fullName>
    </recommendedName>
</protein>
<keyword evidence="2" id="KW-1185">Reference proteome</keyword>
<gene>
    <name evidence="1" type="ORF">CDQ92_15195</name>
</gene>
<evidence type="ECO:0000313" key="2">
    <source>
        <dbReference type="Proteomes" id="UP000197361"/>
    </source>
</evidence>
<sequence length="66" mass="7305">MSSKVRFSVSLDPATNQAIEKIAETHKPELSKSYIVEYALVRLLDAMEAKQLTLPLVLEAGRDADC</sequence>
<reference evidence="1 2" key="1">
    <citation type="journal article" date="2010" name="Int. J. Syst. Evol. Microbiol.">
        <title>Sphingopyxis bauzanensis sp. nov., a psychrophilic bacterium isolated from soil.</title>
        <authorList>
            <person name="Zhang D.C."/>
            <person name="Liu H.C."/>
            <person name="Xin Y.H."/>
            <person name="Zhou Y.G."/>
            <person name="Schinner F."/>
            <person name="Margesin R."/>
        </authorList>
    </citation>
    <scope>NUCLEOTIDE SEQUENCE [LARGE SCALE GENOMIC DNA]</scope>
    <source>
        <strain evidence="1 2">DSM 22271</strain>
    </source>
</reference>
<dbReference type="Proteomes" id="UP000197361">
    <property type="component" value="Unassembled WGS sequence"/>
</dbReference>
<name>A0A246JST4_9SPHN</name>
<dbReference type="RefSeq" id="WP_088442163.1">
    <property type="nucleotide sequence ID" value="NZ_BMMC01000009.1"/>
</dbReference>